<evidence type="ECO:0000313" key="4">
    <source>
        <dbReference type="EMBL" id="KAF4659484.1"/>
    </source>
</evidence>
<feature type="region of interest" description="Disordered" evidence="2">
    <location>
        <begin position="494"/>
        <end position="531"/>
    </location>
</feature>
<comment type="similarity">
    <text evidence="1">Belongs to the AHA1 family.</text>
</comment>
<dbReference type="Gene3D" id="3.15.10.20">
    <property type="entry name" value="Activator of Hsp90 ATPase Aha1, N-terminal domain"/>
    <property type="match status" value="1"/>
</dbReference>
<dbReference type="EMBL" id="JABAHT010000266">
    <property type="protein sequence ID" value="KAF4659484.1"/>
    <property type="molecule type" value="Genomic_DNA"/>
</dbReference>
<organism evidence="4 5">
    <name type="scientific">Perkinsus olseni</name>
    <name type="common">Perkinsus atlanticus</name>
    <dbReference type="NCBI Taxonomy" id="32597"/>
    <lineage>
        <taxon>Eukaryota</taxon>
        <taxon>Sar</taxon>
        <taxon>Alveolata</taxon>
        <taxon>Perkinsozoa</taxon>
        <taxon>Perkinsea</taxon>
        <taxon>Perkinsida</taxon>
        <taxon>Perkinsidae</taxon>
        <taxon>Perkinsus</taxon>
    </lineage>
</organism>
<accession>A0A7J6LJN1</accession>
<dbReference type="Pfam" id="PF09229">
    <property type="entry name" value="Aha1_N"/>
    <property type="match status" value="1"/>
</dbReference>
<dbReference type="InterPro" id="IPR015310">
    <property type="entry name" value="AHSA1-like_N"/>
</dbReference>
<dbReference type="SUPFAM" id="SSF103111">
    <property type="entry name" value="Activator of Hsp90 ATPase, Aha1"/>
    <property type="match status" value="1"/>
</dbReference>
<dbReference type="InterPro" id="IPR036338">
    <property type="entry name" value="Aha1"/>
</dbReference>
<dbReference type="Proteomes" id="UP000570595">
    <property type="component" value="Unassembled WGS sequence"/>
</dbReference>
<proteinExistence type="inferred from homology"/>
<dbReference type="GO" id="GO:0001671">
    <property type="term" value="F:ATPase activator activity"/>
    <property type="evidence" value="ECO:0007669"/>
    <property type="project" value="InterPro"/>
</dbReference>
<comment type="caution">
    <text evidence="4">The sequence shown here is derived from an EMBL/GenBank/DDBJ whole genome shotgun (WGS) entry which is preliminary data.</text>
</comment>
<gene>
    <name evidence="4" type="ORF">FOZ61_004707</name>
</gene>
<feature type="domain" description="Activator of Hsp90 ATPase AHSA1-like N-terminal" evidence="3">
    <location>
        <begin position="11"/>
        <end position="161"/>
    </location>
</feature>
<feature type="compositionally biased region" description="Low complexity" evidence="2">
    <location>
        <begin position="505"/>
        <end position="529"/>
    </location>
</feature>
<evidence type="ECO:0000259" key="3">
    <source>
        <dbReference type="Pfam" id="PF09229"/>
    </source>
</evidence>
<reference evidence="4 5" key="1">
    <citation type="submission" date="2020-04" db="EMBL/GenBank/DDBJ databases">
        <title>Perkinsus olseni comparative genomics.</title>
        <authorList>
            <person name="Bogema D.R."/>
        </authorList>
    </citation>
    <scope>NUCLEOTIDE SEQUENCE [LARGE SCALE GENOMIC DNA]</scope>
    <source>
        <strain evidence="4">ATCC PRA-179</strain>
    </source>
</reference>
<evidence type="ECO:0000313" key="5">
    <source>
        <dbReference type="Proteomes" id="UP000570595"/>
    </source>
</evidence>
<evidence type="ECO:0000256" key="2">
    <source>
        <dbReference type="SAM" id="MobiDB-lite"/>
    </source>
</evidence>
<dbReference type="AlphaFoldDB" id="A0A7J6LJN1"/>
<dbReference type="OrthoDB" id="567237at2759"/>
<evidence type="ECO:0000256" key="1">
    <source>
        <dbReference type="ARBA" id="ARBA00006817"/>
    </source>
</evidence>
<dbReference type="GO" id="GO:0051087">
    <property type="term" value="F:protein-folding chaperone binding"/>
    <property type="evidence" value="ECO:0007669"/>
    <property type="project" value="InterPro"/>
</dbReference>
<name>A0A7J6LJN1_PEROL</name>
<sequence>MASSSSWTEVNLSKWATNYLSDSRNWECVEYPERIGESTPALKVLKVHVRGCDATATMSKKGITAIYEIRVTADVKVTLPIDKGKSLCEAKGEISVPCIDSVDAEDGFRDTKVNFIPSMNYQPGADENLRALMCSLLERCKQDLPLVVRRALVQFDRRIKEEASNVLVPSSALMATTVFSTPKPTPLKQLGSSPMPMQGAPQVAVSPHRWTSLTANHRKAQAYDPKCSWPPPPVLKSDSGAPTLAPVGAMTGSTANPLGQFKPFSFNGGRGLSPPVVRRATEAPPAHRAGSQFGPRPPAASLQNTPRLLRDCNPMFFSPQPPRSRQIPVSPQQPGLSVPPSPQAGVRTYRWPPFFGMSEGRNDPLGASRVTTSIGPPSFGVAREATAPSSRQFFAPMTPLTAQPVMGLSVSGREVQGRVVRRIRIGVDGAVKSIEDLTDDGPPRQAGSIDAPAVNRAATVSLPRTSQVGGARATAQVESGGSVVTTSVSVGNNKPPLAPRFQPISSQTQSSFRTSLTTTTATNRPAAPTERTRVQARVWGAVSGGKIDSTFQAGASRGYVYEEG</sequence>
<feature type="region of interest" description="Disordered" evidence="2">
    <location>
        <begin position="281"/>
        <end position="304"/>
    </location>
</feature>
<protein>
    <recommendedName>
        <fullName evidence="3">Activator of Hsp90 ATPase AHSA1-like N-terminal domain-containing protein</fullName>
    </recommendedName>
</protein>
<feature type="region of interest" description="Disordered" evidence="2">
    <location>
        <begin position="318"/>
        <end position="343"/>
    </location>
</feature>